<evidence type="ECO:0000256" key="3">
    <source>
        <dbReference type="ARBA" id="ARBA00022898"/>
    </source>
</evidence>
<accession>Q8GW70</accession>
<gene>
    <name evidence="4" type="ordered locus">At4g11640/T5C23_70</name>
</gene>
<evidence type="ECO:0000256" key="1">
    <source>
        <dbReference type="ARBA" id="ARBA00001933"/>
    </source>
</evidence>
<comment type="similarity">
    <text evidence="2">Belongs to the serine/threonine dehydratase family.</text>
</comment>
<dbReference type="EMBL" id="AK119041">
    <property type="protein sequence ID" value="BAC43617.1"/>
    <property type="molecule type" value="mRNA"/>
</dbReference>
<dbReference type="GO" id="GO:0003824">
    <property type="term" value="F:catalytic activity"/>
    <property type="evidence" value="ECO:0007669"/>
    <property type="project" value="UniProtKB-ARBA"/>
</dbReference>
<dbReference type="PANTHER" id="PTHR43050">
    <property type="entry name" value="SERINE / THREONINE RACEMASE FAMILY MEMBER"/>
    <property type="match status" value="1"/>
</dbReference>
<dbReference type="AlphaFoldDB" id="Q8GW70"/>
<evidence type="ECO:0000256" key="2">
    <source>
        <dbReference type="ARBA" id="ARBA00010869"/>
    </source>
</evidence>
<dbReference type="Gene3D" id="3.40.50.1100">
    <property type="match status" value="1"/>
</dbReference>
<keyword evidence="3" id="KW-0663">Pyridoxal phosphate</keyword>
<dbReference type="PANTHER" id="PTHR43050:SF1">
    <property type="entry name" value="SERINE RACEMASE"/>
    <property type="match status" value="1"/>
</dbReference>
<reference evidence="4" key="1">
    <citation type="submission" date="2002-11" db="EMBL/GenBank/DDBJ databases">
        <title>Arabidopsis thaliana full-length cDNA.</title>
        <authorList>
            <person name="Seki M."/>
            <person name="Iida K."/>
            <person name="Satou M."/>
            <person name="Sakurai T."/>
            <person name="Akiyama K."/>
            <person name="Ishida J."/>
            <person name="Nakajima M."/>
            <person name="Enju A."/>
            <person name="Kamiya A."/>
            <person name="Narusaka M."/>
            <person name="Carninci P."/>
            <person name="Kawai J."/>
            <person name="Hayashizaki Y."/>
            <person name="Shinozaki K."/>
        </authorList>
    </citation>
    <scope>NUCLEOTIDE SEQUENCE</scope>
</reference>
<organism evidence="4">
    <name type="scientific">Arabidopsis thaliana</name>
    <name type="common">Mouse-ear cress</name>
    <dbReference type="NCBI Taxonomy" id="3702"/>
    <lineage>
        <taxon>Eukaryota</taxon>
        <taxon>Viridiplantae</taxon>
        <taxon>Streptophyta</taxon>
        <taxon>Embryophyta</taxon>
        <taxon>Tracheophyta</taxon>
        <taxon>Spermatophyta</taxon>
        <taxon>Magnoliopsida</taxon>
        <taxon>eudicotyledons</taxon>
        <taxon>Gunneridae</taxon>
        <taxon>Pentapetalae</taxon>
        <taxon>rosids</taxon>
        <taxon>malvids</taxon>
        <taxon>Brassicales</taxon>
        <taxon>Brassicaceae</taxon>
        <taxon>Camelineae</taxon>
        <taxon>Arabidopsis</taxon>
    </lineage>
</organism>
<dbReference type="InterPro" id="IPR036052">
    <property type="entry name" value="TrpB-like_PALP_sf"/>
</dbReference>
<proteinExistence type="evidence at transcript level"/>
<dbReference type="ExpressionAtlas" id="Q8GW70">
    <property type="expression patterns" value="baseline and differential"/>
</dbReference>
<dbReference type="TAIR" id="AT4G11640"/>
<name>Q8GW70_ARATH</name>
<comment type="cofactor">
    <cofactor evidence="1">
        <name>pyridoxal 5'-phosphate</name>
        <dbReference type="ChEBI" id="CHEBI:597326"/>
    </cofactor>
</comment>
<dbReference type="SUPFAM" id="SSF53686">
    <property type="entry name" value="Tryptophan synthase beta subunit-like PLP-dependent enzymes"/>
    <property type="match status" value="1"/>
</dbReference>
<evidence type="ECO:0000313" key="4">
    <source>
        <dbReference type="EMBL" id="BAC43617.1"/>
    </source>
</evidence>
<protein>
    <submittedName>
        <fullName evidence="4">Uncharacterized protein At4g11640/T5C23_70</fullName>
    </submittedName>
</protein>
<sequence length="55" mass="6296">MEANREKYAADILSIKEAHDRIKPYIHRTPVLTSESLNSISGRSLFFKCECLQKG</sequence>